<dbReference type="STRING" id="1075417.SAMN05421823_10232"/>
<dbReference type="GO" id="GO:0004177">
    <property type="term" value="F:aminopeptidase activity"/>
    <property type="evidence" value="ECO:0007669"/>
    <property type="project" value="UniProtKB-KW"/>
</dbReference>
<accession>A0A1G8ZML2</accession>
<evidence type="ECO:0000313" key="1">
    <source>
        <dbReference type="EMBL" id="SDK16291.1"/>
    </source>
</evidence>
<dbReference type="Proteomes" id="UP000198510">
    <property type="component" value="Unassembled WGS sequence"/>
</dbReference>
<keyword evidence="1" id="KW-0378">Hydrolase</keyword>
<dbReference type="InterPro" id="IPR014553">
    <property type="entry name" value="Aminopept"/>
</dbReference>
<keyword evidence="1" id="KW-0645">Protease</keyword>
<evidence type="ECO:0000313" key="2">
    <source>
        <dbReference type="Proteomes" id="UP000198510"/>
    </source>
</evidence>
<protein>
    <submittedName>
        <fullName evidence="1">Predicted aminopeptidase</fullName>
    </submittedName>
</protein>
<organism evidence="1 2">
    <name type="scientific">Catalinimonas alkaloidigena</name>
    <dbReference type="NCBI Taxonomy" id="1075417"/>
    <lineage>
        <taxon>Bacteria</taxon>
        <taxon>Pseudomonadati</taxon>
        <taxon>Bacteroidota</taxon>
        <taxon>Cytophagia</taxon>
        <taxon>Cytophagales</taxon>
        <taxon>Catalimonadaceae</taxon>
        <taxon>Catalinimonas</taxon>
    </lineage>
</organism>
<name>A0A1G8ZML2_9BACT</name>
<dbReference type="OrthoDB" id="357991at2"/>
<sequence length="343" mass="40233">MVKKILALVGIVFLGFVLFYASDLAYGFGQLRGQLHIVWNARPIEEFLADETFPDSLKARIRLVQEIRRYAIDSLGINDSKNYTTLYDQHGKPVLWNLTGCRPFALEAKEWSFPFLGTFPYIGFFDREKVLAEEARLQDEGYETYIYSVGGWSTLGWFRDPILSSMLRRPEGDLAELIIHELTHATLYVKDNIQYNENLATFVGEEGAKRFLAWKYGEASAPYQHYLYGDDDYERYSRHILRGANRLDSLYRTFSDAVPLDEKKAKKQALIGEIIAQIDTISFRYPALYQRRFSADSLPNNTYFMSYKRYREEQNQFETEFYRDFDGDFQRYLQALKKRYPSL</sequence>
<proteinExistence type="predicted"/>
<keyword evidence="1" id="KW-0031">Aminopeptidase</keyword>
<keyword evidence="2" id="KW-1185">Reference proteome</keyword>
<dbReference type="EMBL" id="FNFO01000002">
    <property type="protein sequence ID" value="SDK16291.1"/>
    <property type="molecule type" value="Genomic_DNA"/>
</dbReference>
<reference evidence="1 2" key="1">
    <citation type="submission" date="2016-10" db="EMBL/GenBank/DDBJ databases">
        <authorList>
            <person name="de Groot N.N."/>
        </authorList>
    </citation>
    <scope>NUCLEOTIDE SEQUENCE [LARGE SCALE GENOMIC DNA]</scope>
    <source>
        <strain evidence="1 2">DSM 25186</strain>
    </source>
</reference>
<dbReference type="AlphaFoldDB" id="A0A1G8ZML2"/>
<gene>
    <name evidence="1" type="ORF">SAMN05421823_10232</name>
</gene>
<dbReference type="RefSeq" id="WP_089679241.1">
    <property type="nucleotide sequence ID" value="NZ_FNFO01000002.1"/>
</dbReference>
<dbReference type="Pfam" id="PF10023">
    <property type="entry name" value="Aminopep"/>
    <property type="match status" value="1"/>
</dbReference>